<evidence type="ECO:0000313" key="3">
    <source>
        <dbReference type="Proteomes" id="UP001162060"/>
    </source>
</evidence>
<proteinExistence type="predicted"/>
<evidence type="ECO:0000256" key="1">
    <source>
        <dbReference type="SAM" id="SignalP"/>
    </source>
</evidence>
<accession>A0AAV1VF13</accession>
<sequence>MTSLLLLLLLCWRWTLLTRQDPWEFTIWRKIEIGHVRSDVEQERGGNSPPPLKAVESLAHMYQLSTFVRPVHLADPAEAQVEAEMVAIYHEIMPWFEYIKAYAETHKDYSVHDAINVLARVRGEDKLVAFLFRVRKFDHLKRLADRLQSALAEKKPDNVRLIMDMCLRAEVDPEQVFFMMPIAEEIRTRGVNDRERWPEMHRKFEQWMVYTWEFRSHVRAGQRQRRWDREMVDDSVLQNLAHAVLEPLVKHSEPEYLVEFLEYLRVEKGMHIFGSKMQQLLLAKHPATIETLMFDVWANSGMSPQDVYQSLPIASLSVVMIDDTTVKLAPVNMHAASEGHNFFATMMDKIPLVDIIKKLNQLFKFVDVYRVHHSFDDEKVVGLLLHSKPAPEAHAYLLFLEEQPGRKEQAAQLLGILRGLYSPLQYEEMNILAWKIRWVLLEDSIADKYHGL</sequence>
<feature type="signal peptide" evidence="1">
    <location>
        <begin position="1"/>
        <end position="19"/>
    </location>
</feature>
<dbReference type="Proteomes" id="UP001162060">
    <property type="component" value="Unassembled WGS sequence"/>
</dbReference>
<protein>
    <recommendedName>
        <fullName evidence="4">RxLR effector candidate protein</fullName>
    </recommendedName>
</protein>
<organism evidence="2 3">
    <name type="scientific">Peronospora matthiolae</name>
    <dbReference type="NCBI Taxonomy" id="2874970"/>
    <lineage>
        <taxon>Eukaryota</taxon>
        <taxon>Sar</taxon>
        <taxon>Stramenopiles</taxon>
        <taxon>Oomycota</taxon>
        <taxon>Peronosporomycetes</taxon>
        <taxon>Peronosporales</taxon>
        <taxon>Peronosporaceae</taxon>
        <taxon>Peronospora</taxon>
    </lineage>
</organism>
<feature type="chain" id="PRO_5043427105" description="RxLR effector candidate protein" evidence="1">
    <location>
        <begin position="20"/>
        <end position="452"/>
    </location>
</feature>
<evidence type="ECO:0000313" key="2">
    <source>
        <dbReference type="EMBL" id="CAK7943993.1"/>
    </source>
</evidence>
<comment type="caution">
    <text evidence="2">The sequence shown here is derived from an EMBL/GenBank/DDBJ whole genome shotgun (WGS) entry which is preliminary data.</text>
</comment>
<evidence type="ECO:0008006" key="4">
    <source>
        <dbReference type="Google" id="ProtNLM"/>
    </source>
</evidence>
<name>A0AAV1VF13_9STRA</name>
<gene>
    <name evidence="2" type="ORF">PM001_LOCUS29143</name>
</gene>
<dbReference type="EMBL" id="CAKLBY020000305">
    <property type="protein sequence ID" value="CAK7943993.1"/>
    <property type="molecule type" value="Genomic_DNA"/>
</dbReference>
<reference evidence="2" key="1">
    <citation type="submission" date="2024-01" db="EMBL/GenBank/DDBJ databases">
        <authorList>
            <person name="Webb A."/>
        </authorList>
    </citation>
    <scope>NUCLEOTIDE SEQUENCE</scope>
    <source>
        <strain evidence="2">Pm1</strain>
    </source>
</reference>
<dbReference type="AlphaFoldDB" id="A0AAV1VF13"/>
<keyword evidence="1" id="KW-0732">Signal</keyword>